<dbReference type="InterPro" id="IPR016155">
    <property type="entry name" value="Mopterin_synth/thiamin_S_b"/>
</dbReference>
<dbReference type="NCBIfam" id="TIGR01683">
    <property type="entry name" value="thiS"/>
    <property type="match status" value="1"/>
</dbReference>
<organism evidence="1 2">
    <name type="scientific">Phragmitibacter flavus</name>
    <dbReference type="NCBI Taxonomy" id="2576071"/>
    <lineage>
        <taxon>Bacteria</taxon>
        <taxon>Pseudomonadati</taxon>
        <taxon>Verrucomicrobiota</taxon>
        <taxon>Verrucomicrobiia</taxon>
        <taxon>Verrucomicrobiales</taxon>
        <taxon>Verrucomicrobiaceae</taxon>
        <taxon>Phragmitibacter</taxon>
    </lineage>
</organism>
<gene>
    <name evidence="1" type="primary">thiS</name>
    <name evidence="1" type="ORF">FEM03_04045</name>
</gene>
<dbReference type="AlphaFoldDB" id="A0A5R8KIQ2"/>
<dbReference type="Gene3D" id="3.10.20.30">
    <property type="match status" value="1"/>
</dbReference>
<reference evidence="1 2" key="1">
    <citation type="submission" date="2019-05" db="EMBL/GenBank/DDBJ databases">
        <title>Verrucobacter flavum gen. nov., sp. nov. a new member of the family Verrucomicrobiaceae.</title>
        <authorList>
            <person name="Szuroczki S."/>
            <person name="Abbaszade G."/>
            <person name="Szabo A."/>
            <person name="Felfoldi T."/>
            <person name="Schumann P."/>
            <person name="Boka K."/>
            <person name="Keki Z."/>
            <person name="Toumi M."/>
            <person name="Toth E."/>
        </authorList>
    </citation>
    <scope>NUCLEOTIDE SEQUENCE [LARGE SCALE GENOMIC DNA]</scope>
    <source>
        <strain evidence="1 2">MG-N-17</strain>
    </source>
</reference>
<dbReference type="InterPro" id="IPR010035">
    <property type="entry name" value="Thi_S"/>
</dbReference>
<dbReference type="PANTHER" id="PTHR34472:SF1">
    <property type="entry name" value="SULFUR CARRIER PROTEIN THIS"/>
    <property type="match status" value="1"/>
</dbReference>
<dbReference type="Pfam" id="PF02597">
    <property type="entry name" value="ThiS"/>
    <property type="match status" value="1"/>
</dbReference>
<proteinExistence type="predicted"/>
<name>A0A5R8KIQ2_9BACT</name>
<dbReference type="OrthoDB" id="196751at2"/>
<protein>
    <submittedName>
        <fullName evidence="1">Sulfur carrier protein ThiS</fullName>
    </submittedName>
</protein>
<dbReference type="EMBL" id="VAUV01000003">
    <property type="protein sequence ID" value="TLD72137.1"/>
    <property type="molecule type" value="Genomic_DNA"/>
</dbReference>
<keyword evidence="2" id="KW-1185">Reference proteome</keyword>
<dbReference type="InterPro" id="IPR003749">
    <property type="entry name" value="ThiS/MoaD-like"/>
</dbReference>
<dbReference type="Proteomes" id="UP000306196">
    <property type="component" value="Unassembled WGS sequence"/>
</dbReference>
<evidence type="ECO:0000313" key="2">
    <source>
        <dbReference type="Proteomes" id="UP000306196"/>
    </source>
</evidence>
<dbReference type="SUPFAM" id="SSF54285">
    <property type="entry name" value="MoaD/ThiS"/>
    <property type="match status" value="1"/>
</dbReference>
<dbReference type="InterPro" id="IPR012675">
    <property type="entry name" value="Beta-grasp_dom_sf"/>
</dbReference>
<comment type="caution">
    <text evidence="1">The sequence shown here is derived from an EMBL/GenBank/DDBJ whole genome shotgun (WGS) entry which is preliminary data.</text>
</comment>
<accession>A0A5R8KIQ2</accession>
<evidence type="ECO:0000313" key="1">
    <source>
        <dbReference type="EMBL" id="TLD72137.1"/>
    </source>
</evidence>
<dbReference type="CDD" id="cd00565">
    <property type="entry name" value="Ubl_ThiS"/>
    <property type="match status" value="1"/>
</dbReference>
<dbReference type="PANTHER" id="PTHR34472">
    <property type="entry name" value="SULFUR CARRIER PROTEIN THIS"/>
    <property type="match status" value="1"/>
</dbReference>
<sequence length="66" mass="6976">MLVFVNGSKREVAEALSLPGLLDELDLSGKPVVVELNEVALLPREYGATILAEGDRVEIVQITAGG</sequence>